<dbReference type="RefSeq" id="WP_005243353.1">
    <property type="nucleotide sequence ID" value="NZ_BGNT01000101.1"/>
</dbReference>
<dbReference type="GO" id="GO:0016811">
    <property type="term" value="F:hydrolase activity, acting on carbon-nitrogen (but not peptide) bonds, in linear amides"/>
    <property type="evidence" value="ECO:0007669"/>
    <property type="project" value="UniProtKB-ARBA"/>
</dbReference>
<evidence type="ECO:0000313" key="3">
    <source>
        <dbReference type="EMBL" id="TVT77333.1"/>
    </source>
</evidence>
<dbReference type="CDD" id="cd07197">
    <property type="entry name" value="nitrilase"/>
    <property type="match status" value="1"/>
</dbReference>
<name>A0A558EWB2_9GAMM</name>
<dbReference type="PANTHER" id="PTHR43674">
    <property type="entry name" value="NITRILASE C965.09-RELATED"/>
    <property type="match status" value="1"/>
</dbReference>
<dbReference type="InterPro" id="IPR003010">
    <property type="entry name" value="C-N_Hydrolase"/>
</dbReference>
<keyword evidence="1 3" id="KW-0378">Hydrolase</keyword>
<accession>A0A558EWB2</accession>
<dbReference type="InterPro" id="IPR050345">
    <property type="entry name" value="Aliph_Amidase/BUP"/>
</dbReference>
<evidence type="ECO:0000256" key="1">
    <source>
        <dbReference type="ARBA" id="ARBA00022801"/>
    </source>
</evidence>
<dbReference type="Proteomes" id="UP000316981">
    <property type="component" value="Unassembled WGS sequence"/>
</dbReference>
<proteinExistence type="predicted"/>
<dbReference type="PANTHER" id="PTHR43674:SF2">
    <property type="entry name" value="BETA-UREIDOPROPIONASE"/>
    <property type="match status" value="1"/>
</dbReference>
<dbReference type="PROSITE" id="PS50263">
    <property type="entry name" value="CN_HYDROLASE"/>
    <property type="match status" value="1"/>
</dbReference>
<reference evidence="3 4" key="1">
    <citation type="submission" date="2019-07" db="EMBL/GenBank/DDBJ databases">
        <title>Draft Genome Sequence of the first blaOXA-58-Harboring Acinetobacter colistiniresistens clinical isolate from Brazil.</title>
        <authorList>
            <person name="Favaro L.S."/>
            <person name="Paula-Petroli S.B."/>
            <person name="Moura C.F."/>
            <person name="Tognim M.C.B."/>
            <person name="Venancio E.J."/>
            <person name="Yamada-Ogatta S.F."/>
            <person name="Carrara-Marroni F.E."/>
        </authorList>
    </citation>
    <scope>NUCLEOTIDE SEQUENCE [LARGE SCALE GENOMIC DNA]</scope>
    <source>
        <strain evidence="3 4">DL</strain>
    </source>
</reference>
<comment type="caution">
    <text evidence="3">The sequence shown here is derived from an EMBL/GenBank/DDBJ whole genome shotgun (WGS) entry which is preliminary data.</text>
</comment>
<evidence type="ECO:0000313" key="4">
    <source>
        <dbReference type="Proteomes" id="UP000316981"/>
    </source>
</evidence>
<protein>
    <submittedName>
        <fullName evidence="3">Carbon-nitrogen hydrolase family protein</fullName>
    </submittedName>
</protein>
<dbReference type="Gene3D" id="3.60.110.10">
    <property type="entry name" value="Carbon-nitrogen hydrolase"/>
    <property type="match status" value="1"/>
</dbReference>
<gene>
    <name evidence="3" type="ORF">FPV60_19035</name>
</gene>
<organism evidence="3 4">
    <name type="scientific">Acinetobacter colistiniresistens</name>
    <dbReference type="NCBI Taxonomy" id="280145"/>
    <lineage>
        <taxon>Bacteria</taxon>
        <taxon>Pseudomonadati</taxon>
        <taxon>Pseudomonadota</taxon>
        <taxon>Gammaproteobacteria</taxon>
        <taxon>Moraxellales</taxon>
        <taxon>Moraxellaceae</taxon>
        <taxon>Acinetobacter</taxon>
    </lineage>
</organism>
<dbReference type="InterPro" id="IPR036526">
    <property type="entry name" value="C-N_Hydrolase_sf"/>
</dbReference>
<evidence type="ECO:0000259" key="2">
    <source>
        <dbReference type="PROSITE" id="PS50263"/>
    </source>
</evidence>
<dbReference type="SUPFAM" id="SSF56317">
    <property type="entry name" value="Carbon-nitrogen hydrolase"/>
    <property type="match status" value="1"/>
</dbReference>
<dbReference type="EMBL" id="VMTP01000100">
    <property type="protein sequence ID" value="TVT77333.1"/>
    <property type="molecule type" value="Genomic_DNA"/>
</dbReference>
<feature type="domain" description="CN hydrolase" evidence="2">
    <location>
        <begin position="2"/>
        <end position="269"/>
    </location>
</feature>
<dbReference type="Pfam" id="PF00795">
    <property type="entry name" value="CN_hydrolase"/>
    <property type="match status" value="1"/>
</dbReference>
<sequence length="336" mass="37540">MTKIAVIQPSLLLGEVDANLKRVEALIRDANREHAPEIIVVPEAFTSPNVYSPILRTTPQPIDGRPFQLMRNLARELGVVLAGGFLSIRGKHTYGTYLLAEPNGVVHLHDKDIPTAWEQNFYIGGKDNGVVECQSLGCKVGLMSGWEWARMGTAARVRNEKVQLVLGGMCWWSMPLNWYGPLGRLLRAEHALYREQQRQLPGQVARLTGVPVAHAAHVGKIQCNTPLLPVVNWQTEMIGESQICDSSGKILVRLGYDDGEGHVAADVSIDMPKPIDPIRDQYWIFKITPLSQIGWLATNLHGTVSYRLRHRLGRFPWQSLKSHDLPNFIDSEHGCL</sequence>
<dbReference type="AlphaFoldDB" id="A0A558EWB2"/>